<evidence type="ECO:0000313" key="4">
    <source>
        <dbReference type="EMBL" id="TLG74282.1"/>
    </source>
</evidence>
<keyword evidence="5" id="KW-1185">Reference proteome</keyword>
<evidence type="ECO:0000259" key="3">
    <source>
        <dbReference type="Pfam" id="PF08501"/>
    </source>
</evidence>
<dbReference type="InterPro" id="IPR013708">
    <property type="entry name" value="Shikimate_DH-bd_N"/>
</dbReference>
<gene>
    <name evidence="4" type="ORF">FEZ08_06135</name>
</gene>
<reference evidence="4 5" key="1">
    <citation type="submission" date="2019-05" db="EMBL/GenBank/DDBJ databases">
        <title>Culicoidintestinum kansasii gen. nov., sp. nov. from the gastrointestinal tract of the biting midge, Culicoides sonorensis.</title>
        <authorList>
            <person name="Neupane S."/>
            <person name="Ghosh A."/>
            <person name="Gunther S."/>
            <person name="Martin K."/>
            <person name="Zurek L."/>
        </authorList>
    </citation>
    <scope>NUCLEOTIDE SEQUENCE [LARGE SCALE GENOMIC DNA]</scope>
    <source>
        <strain evidence="4 5">CS-1</strain>
    </source>
</reference>
<dbReference type="Pfam" id="PF08501">
    <property type="entry name" value="Shikimate_dh_N"/>
    <property type="match status" value="1"/>
</dbReference>
<dbReference type="GO" id="GO:0009423">
    <property type="term" value="P:chorismate biosynthetic process"/>
    <property type="evidence" value="ECO:0007669"/>
    <property type="project" value="TreeGrafter"/>
</dbReference>
<dbReference type="EMBL" id="VBWP01000004">
    <property type="protein sequence ID" value="TLG74282.1"/>
    <property type="molecule type" value="Genomic_DNA"/>
</dbReference>
<dbReference type="RefSeq" id="WP_138190834.1">
    <property type="nucleotide sequence ID" value="NZ_VBWP01000004.1"/>
</dbReference>
<dbReference type="FunCoup" id="A0A5R8QCQ1">
    <property type="interactions" value="333"/>
</dbReference>
<dbReference type="SUPFAM" id="SSF51735">
    <property type="entry name" value="NAD(P)-binding Rossmann-fold domains"/>
    <property type="match status" value="1"/>
</dbReference>
<name>A0A5R8QCQ1_9FIRM</name>
<dbReference type="Gene3D" id="3.40.50.10860">
    <property type="entry name" value="Leucine Dehydrogenase, chain A, domain 1"/>
    <property type="match status" value="1"/>
</dbReference>
<protein>
    <recommendedName>
        <fullName evidence="3">Shikimate dehydrogenase substrate binding N-terminal domain-containing protein</fullName>
    </recommendedName>
</protein>
<organism evidence="4 5">
    <name type="scientific">Culicoidibacter larvae</name>
    <dbReference type="NCBI Taxonomy" id="2579976"/>
    <lineage>
        <taxon>Bacteria</taxon>
        <taxon>Bacillati</taxon>
        <taxon>Bacillota</taxon>
        <taxon>Culicoidibacteria</taxon>
        <taxon>Culicoidibacterales</taxon>
        <taxon>Culicoidibacteraceae</taxon>
        <taxon>Culicoidibacter</taxon>
    </lineage>
</organism>
<dbReference type="PANTHER" id="PTHR21089">
    <property type="entry name" value="SHIKIMATE DEHYDROGENASE"/>
    <property type="match status" value="1"/>
</dbReference>
<dbReference type="Gene3D" id="3.40.50.720">
    <property type="entry name" value="NAD(P)-binding Rossmann-like Domain"/>
    <property type="match status" value="1"/>
</dbReference>
<evidence type="ECO:0000256" key="2">
    <source>
        <dbReference type="ARBA" id="ARBA00023141"/>
    </source>
</evidence>
<dbReference type="PANTHER" id="PTHR21089:SF1">
    <property type="entry name" value="BIFUNCTIONAL 3-DEHYDROQUINATE DEHYDRATASE_SHIKIMATE DEHYDROGENASE, CHLOROPLASTIC"/>
    <property type="match status" value="1"/>
</dbReference>
<proteinExistence type="predicted"/>
<dbReference type="Proteomes" id="UP000306912">
    <property type="component" value="Unassembled WGS sequence"/>
</dbReference>
<dbReference type="GO" id="GO:0019632">
    <property type="term" value="P:shikimate metabolic process"/>
    <property type="evidence" value="ECO:0007669"/>
    <property type="project" value="TreeGrafter"/>
</dbReference>
<evidence type="ECO:0000256" key="1">
    <source>
        <dbReference type="ARBA" id="ARBA00004871"/>
    </source>
</evidence>
<dbReference type="SUPFAM" id="SSF53223">
    <property type="entry name" value="Aminoacid dehydrogenase-like, N-terminal domain"/>
    <property type="match status" value="1"/>
</dbReference>
<dbReference type="InterPro" id="IPR022893">
    <property type="entry name" value="Shikimate_DH_fam"/>
</dbReference>
<dbReference type="OrthoDB" id="9792692at2"/>
<dbReference type="GO" id="GO:0009073">
    <property type="term" value="P:aromatic amino acid family biosynthetic process"/>
    <property type="evidence" value="ECO:0007669"/>
    <property type="project" value="UniProtKB-KW"/>
</dbReference>
<dbReference type="AlphaFoldDB" id="A0A5R8QCQ1"/>
<comment type="pathway">
    <text evidence="1">Metabolic intermediate biosynthesis; chorismate biosynthesis; chorismate from D-erythrose 4-phosphate and phosphoenolpyruvate: step 4/7.</text>
</comment>
<accession>A0A5R8QCQ1</accession>
<keyword evidence="2" id="KW-0057">Aromatic amino acid biosynthesis</keyword>
<dbReference type="GO" id="GO:0004764">
    <property type="term" value="F:shikimate 3-dehydrogenase (NADP+) activity"/>
    <property type="evidence" value="ECO:0007669"/>
    <property type="project" value="InterPro"/>
</dbReference>
<evidence type="ECO:0000313" key="5">
    <source>
        <dbReference type="Proteomes" id="UP000306912"/>
    </source>
</evidence>
<sequence length="242" mass="27386">MKSFGLFGNNIVASISPKIHQLIWQCLSIDGYEYNLYDQVMVPAREQLQRLNGANITIPFKEQIHVDCLSDAAAAIGAINTVYWQNGQLCGANTDWIGIDKMLFAETDLSQVLIIGSGGAAKAVYYALIMRGVADENIVVAYRNNRMNNTLQHIPLAEVNQKLNTFSAIFQTTPADTVNMRLLAQSVWYYDLRYTVTLAQQRAKNGLEMLIWQAIAAEELWLERDLLDDKQLFLYIKEQIEC</sequence>
<feature type="domain" description="Shikimate dehydrogenase substrate binding N-terminal" evidence="3">
    <location>
        <begin position="6"/>
        <end position="82"/>
    </location>
</feature>
<dbReference type="InterPro" id="IPR036291">
    <property type="entry name" value="NAD(P)-bd_dom_sf"/>
</dbReference>
<keyword evidence="2" id="KW-0028">Amino-acid biosynthesis</keyword>
<comment type="caution">
    <text evidence="4">The sequence shown here is derived from an EMBL/GenBank/DDBJ whole genome shotgun (WGS) entry which is preliminary data.</text>
</comment>
<dbReference type="InParanoid" id="A0A5R8QCQ1"/>
<dbReference type="InterPro" id="IPR046346">
    <property type="entry name" value="Aminoacid_DH-like_N_sf"/>
</dbReference>